<dbReference type="Proteomes" id="UP000828251">
    <property type="component" value="Unassembled WGS sequence"/>
</dbReference>
<feature type="compositionally biased region" description="Acidic residues" evidence="1">
    <location>
        <begin position="140"/>
        <end position="150"/>
    </location>
</feature>
<evidence type="ECO:0000313" key="4">
    <source>
        <dbReference type="Proteomes" id="UP000828251"/>
    </source>
</evidence>
<dbReference type="InterPro" id="IPR046796">
    <property type="entry name" value="Transposase_32_dom"/>
</dbReference>
<feature type="region of interest" description="Disordered" evidence="1">
    <location>
        <begin position="114"/>
        <end position="170"/>
    </location>
</feature>
<reference evidence="3 4" key="1">
    <citation type="journal article" date="2021" name="Plant Biotechnol. J.">
        <title>Multi-omics assisted identification of the key and species-specific regulatory components of drought-tolerant mechanisms in Gossypium stocksii.</title>
        <authorList>
            <person name="Yu D."/>
            <person name="Ke L."/>
            <person name="Zhang D."/>
            <person name="Wu Y."/>
            <person name="Sun Y."/>
            <person name="Mei J."/>
            <person name="Sun J."/>
            <person name="Sun Y."/>
        </authorList>
    </citation>
    <scope>NUCLEOTIDE SEQUENCE [LARGE SCALE GENOMIC DNA]</scope>
    <source>
        <strain evidence="4">cv. E1</strain>
        <tissue evidence="3">Leaf</tissue>
    </source>
</reference>
<dbReference type="EMBL" id="JAIQCV010000011">
    <property type="protein sequence ID" value="KAH1047040.1"/>
    <property type="molecule type" value="Genomic_DNA"/>
</dbReference>
<evidence type="ECO:0000259" key="2">
    <source>
        <dbReference type="Pfam" id="PF20167"/>
    </source>
</evidence>
<keyword evidence="4" id="KW-1185">Reference proteome</keyword>
<proteinExistence type="predicted"/>
<name>A0A9D3UL91_9ROSI</name>
<evidence type="ECO:0000313" key="3">
    <source>
        <dbReference type="EMBL" id="KAH1047040.1"/>
    </source>
</evidence>
<sequence>MPISHSSTISIERILLLYAIMIEKSINVRKIILKEIHDYARKKTESAYFPSLITLLCLRAQVKIKANLKGPYVQRSITAHDLERLVENVRELNPIEPSELTELEPDKLMNKFKTKANSVTKMEEVESEDEPNEPEQIKEPEDEPNVDEPVEPSIDPKLTIPMPTSSDTVK</sequence>
<dbReference type="Pfam" id="PF20167">
    <property type="entry name" value="Transposase_32"/>
    <property type="match status" value="1"/>
</dbReference>
<feature type="domain" description="Putative plant transposon protein" evidence="2">
    <location>
        <begin position="1"/>
        <end position="62"/>
    </location>
</feature>
<organism evidence="3 4">
    <name type="scientific">Gossypium stocksii</name>
    <dbReference type="NCBI Taxonomy" id="47602"/>
    <lineage>
        <taxon>Eukaryota</taxon>
        <taxon>Viridiplantae</taxon>
        <taxon>Streptophyta</taxon>
        <taxon>Embryophyta</taxon>
        <taxon>Tracheophyta</taxon>
        <taxon>Spermatophyta</taxon>
        <taxon>Magnoliopsida</taxon>
        <taxon>eudicotyledons</taxon>
        <taxon>Gunneridae</taxon>
        <taxon>Pentapetalae</taxon>
        <taxon>rosids</taxon>
        <taxon>malvids</taxon>
        <taxon>Malvales</taxon>
        <taxon>Malvaceae</taxon>
        <taxon>Malvoideae</taxon>
        <taxon>Gossypium</taxon>
    </lineage>
</organism>
<gene>
    <name evidence="3" type="ORF">J1N35_037824</name>
</gene>
<dbReference type="OrthoDB" id="1435274at2759"/>
<dbReference type="AlphaFoldDB" id="A0A9D3UL91"/>
<evidence type="ECO:0000256" key="1">
    <source>
        <dbReference type="SAM" id="MobiDB-lite"/>
    </source>
</evidence>
<comment type="caution">
    <text evidence="3">The sequence shown here is derived from an EMBL/GenBank/DDBJ whole genome shotgun (WGS) entry which is preliminary data.</text>
</comment>
<protein>
    <recommendedName>
        <fullName evidence="2">Putative plant transposon protein domain-containing protein</fullName>
    </recommendedName>
</protein>
<accession>A0A9D3UL91</accession>